<dbReference type="InterPro" id="IPR011990">
    <property type="entry name" value="TPR-like_helical_dom_sf"/>
</dbReference>
<dbReference type="PANTHER" id="PTHR44688">
    <property type="entry name" value="DNA-BINDING TRANSCRIPTIONAL ACTIVATOR DEVR_DOSR"/>
    <property type="match status" value="1"/>
</dbReference>
<proteinExistence type="predicted"/>
<dbReference type="CDD" id="cd06170">
    <property type="entry name" value="LuxR_C_like"/>
    <property type="match status" value="1"/>
</dbReference>
<dbReference type="InterPro" id="IPR059106">
    <property type="entry name" value="WHD_MalT"/>
</dbReference>
<gene>
    <name evidence="5" type="ORF">IC608_10975</name>
</gene>
<accession>A0A927FVA7</accession>
<feature type="domain" description="HTH luxR-type" evidence="4">
    <location>
        <begin position="833"/>
        <end position="898"/>
    </location>
</feature>
<evidence type="ECO:0000256" key="3">
    <source>
        <dbReference type="ARBA" id="ARBA00023163"/>
    </source>
</evidence>
<dbReference type="InterPro" id="IPR016032">
    <property type="entry name" value="Sig_transdc_resp-reg_C-effctor"/>
</dbReference>
<dbReference type="InterPro" id="IPR000792">
    <property type="entry name" value="Tscrpt_reg_LuxR_C"/>
</dbReference>
<dbReference type="GO" id="GO:0006355">
    <property type="term" value="P:regulation of DNA-templated transcription"/>
    <property type="evidence" value="ECO:0007669"/>
    <property type="project" value="InterPro"/>
</dbReference>
<dbReference type="Gene3D" id="3.40.50.300">
    <property type="entry name" value="P-loop containing nucleotide triphosphate hydrolases"/>
    <property type="match status" value="1"/>
</dbReference>
<dbReference type="PRINTS" id="PR00038">
    <property type="entry name" value="HTHLUXR"/>
</dbReference>
<dbReference type="PROSITE" id="PS50043">
    <property type="entry name" value="HTH_LUXR_2"/>
    <property type="match status" value="1"/>
</dbReference>
<dbReference type="AlphaFoldDB" id="A0A927FVA7"/>
<name>A0A927FVA7_9HYPH</name>
<dbReference type="EMBL" id="JACYFU010000002">
    <property type="protein sequence ID" value="MBD8065997.1"/>
    <property type="molecule type" value="Genomic_DNA"/>
</dbReference>
<dbReference type="SUPFAM" id="SSF46894">
    <property type="entry name" value="C-terminal effector domain of the bipartite response regulators"/>
    <property type="match status" value="1"/>
</dbReference>
<protein>
    <submittedName>
        <fullName evidence="5">Helix-turn-helix transcriptional regulator</fullName>
    </submittedName>
</protein>
<reference evidence="5" key="1">
    <citation type="submission" date="2020-09" db="EMBL/GenBank/DDBJ databases">
        <title>Genome seq and assembly of Devosia sp.</title>
        <authorList>
            <person name="Chhetri G."/>
        </authorList>
    </citation>
    <scope>NUCLEOTIDE SEQUENCE</scope>
    <source>
        <strain evidence="5">PTR5</strain>
    </source>
</reference>
<dbReference type="SUPFAM" id="SSF52540">
    <property type="entry name" value="P-loop containing nucleoside triphosphate hydrolases"/>
    <property type="match status" value="1"/>
</dbReference>
<sequence>MSGSLIATKLFVPKLRAGVIDRGRLNERLQRGGTARLTLVSAPAGFGKTTAVVAWLQSRPPAGAVAWLSLDGTDNQPTVFWAHVIAAFQDAVARVGAPPLDIPEPSEQPDNVVPGAIVNALAALPGSLELVLDDYHVIEQPEVHSGVTFLLEHLPPNIHVVMTTRADPPLPLARLRAQRELVEIRAADLRFTADEITAYLNDVTGLGLSAADVAALGDRTEGWIAALQLAALSMEGREDVAGFIAEFAGTDRYVFDYLVEEVLQRQPETVREFLLETCFLDRLSGPLCDAVTGRSGSRETLDVLYRANLFLVPLDERCEWYRYHHLFADVLETQLDAAARDRLRALRRRASDWYEVRGERTEAVRHALAAEDFERAAELIELAIFGMQRMRQELTIRTWMGTLPDAAVRRRPVLGIGLAGVLASVGEFEGLEERLREVERGFAAITAAGDTMPEGIAVADLAQLPRVPGLVELYRAALSQVRGDMAAGVRHAERVLELASTDDHLARAAAASLLGIAYWSEGKLELARARWTEGRDGLMRAGHVADTLGASIALGDINLALGRLREAAHIFEYALEVSAAQRSPVLRGTADIHTGLALVLREQNDLEAARRHLLASAELGEGARLPQNPYRWRVADALLRQDEGDLDGARAVIETAVRMYAADMFPNVRPVAATRARILVAQGRLDEAARWRRDAGVGPDDAPSFMREYEHITLARLLLAEDLKGGGGTGARALPLLRRLLEAAQVGRRNGSIIELSILLALASRPAGIEEALKHLARALSLAAPEGYVRTFVDEGPSMEALLKAVVKRQIDAEYANRLLAAFGPAQPKPRMHPELIEALSERELDVLRLLGSDLGGPEIARELAISENTMRTHTKNIYEKLGVNSRRAAVSRAEELQLMTRRKA</sequence>
<keyword evidence="2" id="KW-0238">DNA-binding</keyword>
<dbReference type="InterPro" id="IPR027417">
    <property type="entry name" value="P-loop_NTPase"/>
</dbReference>
<dbReference type="RefSeq" id="WP_191775258.1">
    <property type="nucleotide sequence ID" value="NZ_JACYFU010000002.1"/>
</dbReference>
<evidence type="ECO:0000256" key="2">
    <source>
        <dbReference type="ARBA" id="ARBA00023125"/>
    </source>
</evidence>
<keyword evidence="6" id="KW-1185">Reference proteome</keyword>
<dbReference type="Gene3D" id="1.25.40.10">
    <property type="entry name" value="Tetratricopeptide repeat domain"/>
    <property type="match status" value="1"/>
</dbReference>
<organism evidence="5 6">
    <name type="scientific">Devosia oryzisoli</name>
    <dbReference type="NCBI Taxonomy" id="2774138"/>
    <lineage>
        <taxon>Bacteria</taxon>
        <taxon>Pseudomonadati</taxon>
        <taxon>Pseudomonadota</taxon>
        <taxon>Alphaproteobacteria</taxon>
        <taxon>Hyphomicrobiales</taxon>
        <taxon>Devosiaceae</taxon>
        <taxon>Devosia</taxon>
    </lineage>
</organism>
<dbReference type="InterPro" id="IPR036388">
    <property type="entry name" value="WH-like_DNA-bd_sf"/>
</dbReference>
<evidence type="ECO:0000313" key="5">
    <source>
        <dbReference type="EMBL" id="MBD8065997.1"/>
    </source>
</evidence>
<dbReference type="PANTHER" id="PTHR44688:SF16">
    <property type="entry name" value="DNA-BINDING TRANSCRIPTIONAL ACTIVATOR DEVR_DOSR"/>
    <property type="match status" value="1"/>
</dbReference>
<dbReference type="Pfam" id="PF25873">
    <property type="entry name" value="WHD_MalT"/>
    <property type="match status" value="1"/>
</dbReference>
<evidence type="ECO:0000256" key="1">
    <source>
        <dbReference type="ARBA" id="ARBA00023015"/>
    </source>
</evidence>
<dbReference type="Pfam" id="PF00196">
    <property type="entry name" value="GerE"/>
    <property type="match status" value="1"/>
</dbReference>
<dbReference type="InterPro" id="IPR041617">
    <property type="entry name" value="TPR_MalT"/>
</dbReference>
<dbReference type="GO" id="GO:0003677">
    <property type="term" value="F:DNA binding"/>
    <property type="evidence" value="ECO:0007669"/>
    <property type="project" value="UniProtKB-KW"/>
</dbReference>
<dbReference type="Pfam" id="PF17874">
    <property type="entry name" value="TPR_MalT"/>
    <property type="match status" value="1"/>
</dbReference>
<comment type="caution">
    <text evidence="5">The sequence shown here is derived from an EMBL/GenBank/DDBJ whole genome shotgun (WGS) entry which is preliminary data.</text>
</comment>
<dbReference type="SMART" id="SM00421">
    <property type="entry name" value="HTH_LUXR"/>
    <property type="match status" value="1"/>
</dbReference>
<dbReference type="Proteomes" id="UP000654108">
    <property type="component" value="Unassembled WGS sequence"/>
</dbReference>
<evidence type="ECO:0000259" key="4">
    <source>
        <dbReference type="PROSITE" id="PS50043"/>
    </source>
</evidence>
<dbReference type="Gene3D" id="1.10.10.10">
    <property type="entry name" value="Winged helix-like DNA-binding domain superfamily/Winged helix DNA-binding domain"/>
    <property type="match status" value="1"/>
</dbReference>
<evidence type="ECO:0000313" key="6">
    <source>
        <dbReference type="Proteomes" id="UP000654108"/>
    </source>
</evidence>
<dbReference type="SUPFAM" id="SSF48452">
    <property type="entry name" value="TPR-like"/>
    <property type="match status" value="1"/>
</dbReference>
<keyword evidence="3" id="KW-0804">Transcription</keyword>
<keyword evidence="1" id="KW-0805">Transcription regulation</keyword>